<organism evidence="2 3">
    <name type="scientific">Dillenia turbinata</name>
    <dbReference type="NCBI Taxonomy" id="194707"/>
    <lineage>
        <taxon>Eukaryota</taxon>
        <taxon>Viridiplantae</taxon>
        <taxon>Streptophyta</taxon>
        <taxon>Embryophyta</taxon>
        <taxon>Tracheophyta</taxon>
        <taxon>Spermatophyta</taxon>
        <taxon>Magnoliopsida</taxon>
        <taxon>eudicotyledons</taxon>
        <taxon>Gunneridae</taxon>
        <taxon>Pentapetalae</taxon>
        <taxon>Dilleniales</taxon>
        <taxon>Dilleniaceae</taxon>
        <taxon>Dillenia</taxon>
    </lineage>
</organism>
<protein>
    <submittedName>
        <fullName evidence="2">Sieve element occlusion, N-terminal</fullName>
    </submittedName>
</protein>
<evidence type="ECO:0000259" key="1">
    <source>
        <dbReference type="Pfam" id="PF14576"/>
    </source>
</evidence>
<proteinExistence type="predicted"/>
<accession>A0AAN8Z0Z8</accession>
<name>A0AAN8Z0Z8_9MAGN</name>
<dbReference type="InterPro" id="IPR027942">
    <property type="entry name" value="SEO_N"/>
</dbReference>
<evidence type="ECO:0000313" key="2">
    <source>
        <dbReference type="EMBL" id="KAK6920491.1"/>
    </source>
</evidence>
<keyword evidence="3" id="KW-1185">Reference proteome</keyword>
<sequence>MAKAITSVSKSISSAVSSVLSMSISTSGETTLMNEVLATRAHESADIQFRPVLQVITDIYNLAVPMADNTANGPIGEVNSKEKTALVNFEGAMSAHASLLHKISCEVNFVFNSNFYCSACPFGELRI</sequence>
<comment type="caution">
    <text evidence="2">The sequence shown here is derived from an EMBL/GenBank/DDBJ whole genome shotgun (WGS) entry which is preliminary data.</text>
</comment>
<evidence type="ECO:0000313" key="3">
    <source>
        <dbReference type="Proteomes" id="UP001370490"/>
    </source>
</evidence>
<dbReference type="Pfam" id="PF14576">
    <property type="entry name" value="SEO_N"/>
    <property type="match status" value="1"/>
</dbReference>
<reference evidence="2 3" key="1">
    <citation type="submission" date="2023-12" db="EMBL/GenBank/DDBJ databases">
        <title>A high-quality genome assembly for Dillenia turbinata (Dilleniales).</title>
        <authorList>
            <person name="Chanderbali A."/>
        </authorList>
    </citation>
    <scope>NUCLEOTIDE SEQUENCE [LARGE SCALE GENOMIC DNA]</scope>
    <source>
        <strain evidence="2">LSX21</strain>
        <tissue evidence="2">Leaf</tissue>
    </source>
</reference>
<feature type="domain" description="Sieve element occlusion N-terminal" evidence="1">
    <location>
        <begin position="29"/>
        <end position="108"/>
    </location>
</feature>
<gene>
    <name evidence="2" type="ORF">RJ641_014169</name>
</gene>
<dbReference type="AlphaFoldDB" id="A0AAN8Z0Z8"/>
<dbReference type="EMBL" id="JBAMMX010000020">
    <property type="protein sequence ID" value="KAK6920491.1"/>
    <property type="molecule type" value="Genomic_DNA"/>
</dbReference>
<dbReference type="Proteomes" id="UP001370490">
    <property type="component" value="Unassembled WGS sequence"/>
</dbReference>